<dbReference type="InterPro" id="IPR036249">
    <property type="entry name" value="Thioredoxin-like_sf"/>
</dbReference>
<comment type="similarity">
    <text evidence="3 9">Belongs to the glutathione peroxidase family.</text>
</comment>
<dbReference type="Pfam" id="PF00255">
    <property type="entry name" value="GSHPx"/>
    <property type="match status" value="1"/>
</dbReference>
<evidence type="ECO:0000256" key="2">
    <source>
        <dbReference type="ARBA" id="ARBA00004613"/>
    </source>
</evidence>
<dbReference type="PROSITE" id="PS00763">
    <property type="entry name" value="GLUTATHIONE_PEROXID_2"/>
    <property type="match status" value="1"/>
</dbReference>
<evidence type="ECO:0000256" key="1">
    <source>
        <dbReference type="ARBA" id="ARBA00000217"/>
    </source>
</evidence>
<dbReference type="Proteomes" id="UP001497623">
    <property type="component" value="Unassembled WGS sequence"/>
</dbReference>
<keyword evidence="7 10" id="KW-0732">Signal</keyword>
<comment type="caution">
    <text evidence="11">The sequence shown here is derived from an EMBL/GenBank/DDBJ whole genome shotgun (WGS) entry which is preliminary data.</text>
</comment>
<reference evidence="11 12" key="1">
    <citation type="submission" date="2024-05" db="EMBL/GenBank/DDBJ databases">
        <authorList>
            <person name="Wallberg A."/>
        </authorList>
    </citation>
    <scope>NUCLEOTIDE SEQUENCE [LARGE SCALE GENOMIC DNA]</scope>
</reference>
<keyword evidence="6 9" id="KW-0575">Peroxidase</keyword>
<evidence type="ECO:0000256" key="3">
    <source>
        <dbReference type="ARBA" id="ARBA00006926"/>
    </source>
</evidence>
<feature type="chain" id="PRO_5043898344" description="Glutathione peroxidase" evidence="10">
    <location>
        <begin position="20"/>
        <end position="184"/>
    </location>
</feature>
<evidence type="ECO:0000256" key="10">
    <source>
        <dbReference type="SAM" id="SignalP"/>
    </source>
</evidence>
<dbReference type="PANTHER" id="PTHR11592">
    <property type="entry name" value="GLUTATHIONE PEROXIDASE"/>
    <property type="match status" value="1"/>
</dbReference>
<evidence type="ECO:0000313" key="11">
    <source>
        <dbReference type="EMBL" id="CAL4113181.1"/>
    </source>
</evidence>
<dbReference type="SUPFAM" id="SSF52833">
    <property type="entry name" value="Thioredoxin-like"/>
    <property type="match status" value="1"/>
</dbReference>
<dbReference type="GO" id="GO:0004602">
    <property type="term" value="F:glutathione peroxidase activity"/>
    <property type="evidence" value="ECO:0007669"/>
    <property type="project" value="UniProtKB-EC"/>
</dbReference>
<dbReference type="PRINTS" id="PR01011">
    <property type="entry name" value="GLUTPROXDASE"/>
</dbReference>
<comment type="catalytic activity">
    <reaction evidence="1">
        <text>2 glutathione + H2O2 = glutathione disulfide + 2 H2O</text>
        <dbReference type="Rhea" id="RHEA:16833"/>
        <dbReference type="ChEBI" id="CHEBI:15377"/>
        <dbReference type="ChEBI" id="CHEBI:16240"/>
        <dbReference type="ChEBI" id="CHEBI:57925"/>
        <dbReference type="ChEBI" id="CHEBI:58297"/>
        <dbReference type="EC" id="1.11.1.9"/>
    </reaction>
</comment>
<evidence type="ECO:0000256" key="8">
    <source>
        <dbReference type="ARBA" id="ARBA00023002"/>
    </source>
</evidence>
<name>A0AAV2R5T1_MEGNR</name>
<evidence type="ECO:0000256" key="7">
    <source>
        <dbReference type="ARBA" id="ARBA00022729"/>
    </source>
</evidence>
<keyword evidence="12" id="KW-1185">Reference proteome</keyword>
<dbReference type="GO" id="GO:0005576">
    <property type="term" value="C:extracellular region"/>
    <property type="evidence" value="ECO:0007669"/>
    <property type="project" value="UniProtKB-SubCell"/>
</dbReference>
<feature type="signal peptide" evidence="10">
    <location>
        <begin position="1"/>
        <end position="19"/>
    </location>
</feature>
<protein>
    <recommendedName>
        <fullName evidence="4 9">Glutathione peroxidase</fullName>
    </recommendedName>
</protein>
<proteinExistence type="inferred from homology"/>
<dbReference type="PROSITE" id="PS51355">
    <property type="entry name" value="GLUTATHIONE_PEROXID_3"/>
    <property type="match status" value="1"/>
</dbReference>
<dbReference type="EMBL" id="CAXKWB010015270">
    <property type="protein sequence ID" value="CAL4113181.1"/>
    <property type="molecule type" value="Genomic_DNA"/>
</dbReference>
<organism evidence="11 12">
    <name type="scientific">Meganyctiphanes norvegica</name>
    <name type="common">Northern krill</name>
    <name type="synonym">Thysanopoda norvegica</name>
    <dbReference type="NCBI Taxonomy" id="48144"/>
    <lineage>
        <taxon>Eukaryota</taxon>
        <taxon>Metazoa</taxon>
        <taxon>Ecdysozoa</taxon>
        <taxon>Arthropoda</taxon>
        <taxon>Crustacea</taxon>
        <taxon>Multicrustacea</taxon>
        <taxon>Malacostraca</taxon>
        <taxon>Eumalacostraca</taxon>
        <taxon>Eucarida</taxon>
        <taxon>Euphausiacea</taxon>
        <taxon>Euphausiidae</taxon>
        <taxon>Meganyctiphanes</taxon>
    </lineage>
</organism>
<comment type="subcellular location">
    <subcellularLocation>
        <location evidence="2">Secreted</location>
    </subcellularLocation>
</comment>
<keyword evidence="5" id="KW-0964">Secreted</keyword>
<dbReference type="PANTHER" id="PTHR11592:SF88">
    <property type="entry name" value="GLUTATHIONE PEROXIDASE-RELATED"/>
    <property type="match status" value="1"/>
</dbReference>
<dbReference type="InterPro" id="IPR029760">
    <property type="entry name" value="GPX_CS"/>
</dbReference>
<evidence type="ECO:0000256" key="4">
    <source>
        <dbReference type="ARBA" id="ARBA00012310"/>
    </source>
</evidence>
<dbReference type="InterPro" id="IPR000889">
    <property type="entry name" value="Glutathione_peroxidase"/>
</dbReference>
<accession>A0AAV2R5T1</accession>
<feature type="non-terminal residue" evidence="11">
    <location>
        <position position="184"/>
    </location>
</feature>
<dbReference type="GO" id="GO:0006979">
    <property type="term" value="P:response to oxidative stress"/>
    <property type="evidence" value="ECO:0007669"/>
    <property type="project" value="InterPro"/>
</dbReference>
<dbReference type="AlphaFoldDB" id="A0AAV2R5T1"/>
<dbReference type="Gene3D" id="3.40.30.10">
    <property type="entry name" value="Glutaredoxin"/>
    <property type="match status" value="1"/>
</dbReference>
<gene>
    <name evidence="11" type="ORF">MNOR_LOCUS20066</name>
</gene>
<evidence type="ECO:0000256" key="9">
    <source>
        <dbReference type="RuleBase" id="RU000499"/>
    </source>
</evidence>
<keyword evidence="8 9" id="KW-0560">Oxidoreductase</keyword>
<evidence type="ECO:0000256" key="6">
    <source>
        <dbReference type="ARBA" id="ARBA00022559"/>
    </source>
</evidence>
<evidence type="ECO:0000313" key="12">
    <source>
        <dbReference type="Proteomes" id="UP001497623"/>
    </source>
</evidence>
<evidence type="ECO:0000256" key="5">
    <source>
        <dbReference type="ARBA" id="ARBA00022525"/>
    </source>
</evidence>
<sequence length="184" mass="20688">MNHRLMLLTLLACLGTCVAEMFSQVPCGEVEGDIYEFHATSAEGHRINFVDYTDKVVLIANIATYDEDTTTNFNLLNDLAEFYSSDDVVILGFPCNQFGLAEPGFTIKNTLDAIQHVRPGGDFQSLFTIFKQVQVNGDKSHDLFSFLKSFYKHSNTSFTVQNTLLHYYSSGATDRRSVQKFLLS</sequence>